<keyword evidence="3" id="KW-0804">Transcription</keyword>
<accession>A0A4R4XE68</accession>
<protein>
    <submittedName>
        <fullName evidence="5">LuxR family transcriptional regulator</fullName>
    </submittedName>
</protein>
<dbReference type="Gene3D" id="1.10.10.10">
    <property type="entry name" value="Winged helix-like DNA-binding domain superfamily/Winged helix DNA-binding domain"/>
    <property type="match status" value="1"/>
</dbReference>
<evidence type="ECO:0000256" key="2">
    <source>
        <dbReference type="ARBA" id="ARBA00023125"/>
    </source>
</evidence>
<dbReference type="Pfam" id="PF00196">
    <property type="entry name" value="GerE"/>
    <property type="match status" value="1"/>
</dbReference>
<reference evidence="5 6" key="1">
    <citation type="submission" date="2019-03" db="EMBL/GenBank/DDBJ databases">
        <title>Draft genome sequences of novel Actinobacteria.</title>
        <authorList>
            <person name="Sahin N."/>
            <person name="Ay H."/>
            <person name="Saygin H."/>
        </authorList>
    </citation>
    <scope>NUCLEOTIDE SEQUENCE [LARGE SCALE GENOMIC DNA]</scope>
    <source>
        <strain evidence="5 6">CH32</strain>
    </source>
</reference>
<dbReference type="PROSITE" id="PS00622">
    <property type="entry name" value="HTH_LUXR_1"/>
    <property type="match status" value="1"/>
</dbReference>
<dbReference type="InterPro" id="IPR016032">
    <property type="entry name" value="Sig_transdc_resp-reg_C-effctor"/>
</dbReference>
<dbReference type="GO" id="GO:0003677">
    <property type="term" value="F:DNA binding"/>
    <property type="evidence" value="ECO:0007669"/>
    <property type="project" value="UniProtKB-KW"/>
</dbReference>
<evidence type="ECO:0000313" key="6">
    <source>
        <dbReference type="Proteomes" id="UP000295302"/>
    </source>
</evidence>
<proteinExistence type="predicted"/>
<evidence type="ECO:0000256" key="1">
    <source>
        <dbReference type="ARBA" id="ARBA00023015"/>
    </source>
</evidence>
<dbReference type="GO" id="GO:0006355">
    <property type="term" value="P:regulation of DNA-templated transcription"/>
    <property type="evidence" value="ECO:0007669"/>
    <property type="project" value="InterPro"/>
</dbReference>
<dbReference type="AlphaFoldDB" id="A0A4R4XE68"/>
<keyword evidence="6" id="KW-1185">Reference proteome</keyword>
<dbReference type="PROSITE" id="PS50043">
    <property type="entry name" value="HTH_LUXR_2"/>
    <property type="match status" value="1"/>
</dbReference>
<feature type="non-terminal residue" evidence="5">
    <location>
        <position position="1"/>
    </location>
</feature>
<dbReference type="SUPFAM" id="SSF48452">
    <property type="entry name" value="TPR-like"/>
    <property type="match status" value="1"/>
</dbReference>
<dbReference type="Gene3D" id="1.25.40.10">
    <property type="entry name" value="Tetratricopeptide repeat domain"/>
    <property type="match status" value="1"/>
</dbReference>
<dbReference type="SMART" id="SM00421">
    <property type="entry name" value="HTH_LUXR"/>
    <property type="match status" value="1"/>
</dbReference>
<dbReference type="Proteomes" id="UP000295302">
    <property type="component" value="Unassembled WGS sequence"/>
</dbReference>
<gene>
    <name evidence="5" type="ORF">E1286_46710</name>
</gene>
<keyword evidence="2" id="KW-0238">DNA-binding</keyword>
<dbReference type="EMBL" id="SMKQ01000392">
    <property type="protein sequence ID" value="TDD28970.1"/>
    <property type="molecule type" value="Genomic_DNA"/>
</dbReference>
<dbReference type="InterPro" id="IPR000792">
    <property type="entry name" value="Tscrpt_reg_LuxR_C"/>
</dbReference>
<dbReference type="PANTHER" id="PTHR44688:SF16">
    <property type="entry name" value="DNA-BINDING TRANSCRIPTIONAL ACTIVATOR DEVR_DOSR"/>
    <property type="match status" value="1"/>
</dbReference>
<evidence type="ECO:0000313" key="5">
    <source>
        <dbReference type="EMBL" id="TDD28970.1"/>
    </source>
</evidence>
<sequence>STLMRSSAASVVYKRQGLATGAEHTLQTYRLGSTTPEAVITAIQTLVQAGRLDRAGHWCEALLPEAGPTWRAVLLDAKAGIALARGDLPAAARHARAALAALPGDGWGVAVGSPLAKLVLAATGMGEPAEAASVLRRVLPDAVRSTAYWLEVLHARGRHHAAADRPHAALDDFAAAGRLAIAWGLDHPEVVPWRVELAQVHARTGGLDAACELAREQLELPGGDQPRVRGACLRVLAAAAPIRERLSLLREAAELFQACGDRYELALTYGELARAGEAAGQGERAGMLARHAISLAGECGAVPLRDRLTRRPPERPASLEALSPAERKVAVLATRGLTNREIGRNLHITESTVEQHLTRIYGKLRINRRTDLPAKVPVSLTDPV</sequence>
<organism evidence="5 6">
    <name type="scientific">Nonomuraea terrae</name>
    <dbReference type="NCBI Taxonomy" id="2530383"/>
    <lineage>
        <taxon>Bacteria</taxon>
        <taxon>Bacillati</taxon>
        <taxon>Actinomycetota</taxon>
        <taxon>Actinomycetes</taxon>
        <taxon>Streptosporangiales</taxon>
        <taxon>Streptosporangiaceae</taxon>
        <taxon>Nonomuraea</taxon>
    </lineage>
</organism>
<feature type="domain" description="HTH luxR-type" evidence="4">
    <location>
        <begin position="315"/>
        <end position="380"/>
    </location>
</feature>
<dbReference type="OrthoDB" id="3178131at2"/>
<name>A0A4R4XE68_9ACTN</name>
<dbReference type="InterPro" id="IPR011990">
    <property type="entry name" value="TPR-like_helical_dom_sf"/>
</dbReference>
<evidence type="ECO:0000256" key="3">
    <source>
        <dbReference type="ARBA" id="ARBA00023163"/>
    </source>
</evidence>
<comment type="caution">
    <text evidence="5">The sequence shown here is derived from an EMBL/GenBank/DDBJ whole genome shotgun (WGS) entry which is preliminary data.</text>
</comment>
<dbReference type="PRINTS" id="PR00038">
    <property type="entry name" value="HTHLUXR"/>
</dbReference>
<dbReference type="PANTHER" id="PTHR44688">
    <property type="entry name" value="DNA-BINDING TRANSCRIPTIONAL ACTIVATOR DEVR_DOSR"/>
    <property type="match status" value="1"/>
</dbReference>
<dbReference type="SUPFAM" id="SSF46894">
    <property type="entry name" value="C-terminal effector domain of the bipartite response regulators"/>
    <property type="match status" value="1"/>
</dbReference>
<evidence type="ECO:0000259" key="4">
    <source>
        <dbReference type="PROSITE" id="PS50043"/>
    </source>
</evidence>
<dbReference type="CDD" id="cd06170">
    <property type="entry name" value="LuxR_C_like"/>
    <property type="match status" value="1"/>
</dbReference>
<dbReference type="InterPro" id="IPR036388">
    <property type="entry name" value="WH-like_DNA-bd_sf"/>
</dbReference>
<keyword evidence="1" id="KW-0805">Transcription regulation</keyword>